<organism evidence="1 2">
    <name type="scientific">Penicillium angulare</name>
    <dbReference type="NCBI Taxonomy" id="116970"/>
    <lineage>
        <taxon>Eukaryota</taxon>
        <taxon>Fungi</taxon>
        <taxon>Dikarya</taxon>
        <taxon>Ascomycota</taxon>
        <taxon>Pezizomycotina</taxon>
        <taxon>Eurotiomycetes</taxon>
        <taxon>Eurotiomycetidae</taxon>
        <taxon>Eurotiales</taxon>
        <taxon>Aspergillaceae</taxon>
        <taxon>Penicillium</taxon>
    </lineage>
</organism>
<reference evidence="1" key="2">
    <citation type="journal article" date="2023" name="IMA Fungus">
        <title>Comparative genomic study of the Penicillium genus elucidates a diverse pangenome and 15 lateral gene transfer events.</title>
        <authorList>
            <person name="Petersen C."/>
            <person name="Sorensen T."/>
            <person name="Nielsen M.R."/>
            <person name="Sondergaard T.E."/>
            <person name="Sorensen J.L."/>
            <person name="Fitzpatrick D.A."/>
            <person name="Frisvad J.C."/>
            <person name="Nielsen K.L."/>
        </authorList>
    </citation>
    <scope>NUCLEOTIDE SEQUENCE</scope>
    <source>
        <strain evidence="1">IBT 30069</strain>
    </source>
</reference>
<accession>A0A9W9K5B9</accession>
<dbReference type="Proteomes" id="UP001149165">
    <property type="component" value="Unassembled WGS sequence"/>
</dbReference>
<evidence type="ECO:0000313" key="2">
    <source>
        <dbReference type="Proteomes" id="UP001149165"/>
    </source>
</evidence>
<sequence length="107" mass="11953">MILNHTLSIIISLKITGSSQDQINTLPVRTQTLHTFGHRKRQMSRYDCGEVIWRLWCDPECPPRLVGSAECLKEKALPVITLVDLTPTGKCPKPLCQKCSKPAPNAD</sequence>
<comment type="caution">
    <text evidence="1">The sequence shown here is derived from an EMBL/GenBank/DDBJ whole genome shotgun (WGS) entry which is preliminary data.</text>
</comment>
<protein>
    <submittedName>
        <fullName evidence="1">Uncharacterized protein</fullName>
    </submittedName>
</protein>
<keyword evidence="2" id="KW-1185">Reference proteome</keyword>
<dbReference type="AlphaFoldDB" id="A0A9W9K5B9"/>
<proteinExistence type="predicted"/>
<name>A0A9W9K5B9_9EURO</name>
<evidence type="ECO:0000313" key="1">
    <source>
        <dbReference type="EMBL" id="KAJ5093151.1"/>
    </source>
</evidence>
<gene>
    <name evidence="1" type="ORF">N7456_009012</name>
</gene>
<reference evidence="1" key="1">
    <citation type="submission" date="2022-11" db="EMBL/GenBank/DDBJ databases">
        <authorList>
            <person name="Petersen C."/>
        </authorList>
    </citation>
    <scope>NUCLEOTIDE SEQUENCE</scope>
    <source>
        <strain evidence="1">IBT 30069</strain>
    </source>
</reference>
<dbReference type="EMBL" id="JAPQKH010000006">
    <property type="protein sequence ID" value="KAJ5093151.1"/>
    <property type="molecule type" value="Genomic_DNA"/>
</dbReference>